<dbReference type="Pfam" id="PF00005">
    <property type="entry name" value="ABC_tran"/>
    <property type="match status" value="1"/>
</dbReference>
<dbReference type="PROSITE" id="PS00211">
    <property type="entry name" value="ABC_TRANSPORTER_1"/>
    <property type="match status" value="1"/>
</dbReference>
<keyword evidence="3" id="KW-1003">Cell membrane</keyword>
<feature type="transmembrane region" description="Helical" evidence="13">
    <location>
        <begin position="514"/>
        <end position="542"/>
    </location>
</feature>
<dbReference type="GO" id="GO:0022857">
    <property type="term" value="F:transmembrane transporter activity"/>
    <property type="evidence" value="ECO:0007669"/>
    <property type="project" value="TreeGrafter"/>
</dbReference>
<dbReference type="InterPro" id="IPR003439">
    <property type="entry name" value="ABC_transporter-like_ATP-bd"/>
</dbReference>
<evidence type="ECO:0000256" key="12">
    <source>
        <dbReference type="ARBA" id="ARBA00041199"/>
    </source>
</evidence>
<evidence type="ECO:0000256" key="7">
    <source>
        <dbReference type="ARBA" id="ARBA00022840"/>
    </source>
</evidence>
<dbReference type="CDD" id="cd03255">
    <property type="entry name" value="ABC_MJ0796_LolCDE_FtsE"/>
    <property type="match status" value="1"/>
</dbReference>
<dbReference type="InterPro" id="IPR003593">
    <property type="entry name" value="AAA+_ATPase"/>
</dbReference>
<evidence type="ECO:0000256" key="13">
    <source>
        <dbReference type="SAM" id="Phobius"/>
    </source>
</evidence>
<evidence type="ECO:0000256" key="9">
    <source>
        <dbReference type="ARBA" id="ARBA00022989"/>
    </source>
</evidence>
<comment type="similarity">
    <text evidence="11">Belongs to the ABC transporter superfamily. Macrolide exporter (TC 3.A.1.122) family.</text>
</comment>
<gene>
    <name evidence="15" type="primary">macB</name>
    <name evidence="15" type="ORF">CLAN_0918</name>
</gene>
<dbReference type="PANTHER" id="PTHR30572:SF14">
    <property type="entry name" value="MACROLIDE EXPORT ATP-BINDING_PERMEASE PROTEIN MACB"/>
    <property type="match status" value="1"/>
</dbReference>
<dbReference type="Pfam" id="PF12704">
    <property type="entry name" value="MacB_PCD"/>
    <property type="match status" value="1"/>
</dbReference>
<keyword evidence="7 15" id="KW-0067">ATP-binding</keyword>
<evidence type="ECO:0000256" key="1">
    <source>
        <dbReference type="ARBA" id="ARBA00004429"/>
    </source>
</evidence>
<reference evidence="16" key="2">
    <citation type="journal article" date="2017" name="Genome Biol. Evol.">
        <title>Comparative genomic analysis identifies a Campylobacter clade deficient in selenium metabolism.</title>
        <authorList>
            <person name="Miller W.G."/>
            <person name="Yee E."/>
            <person name="Lopes B.S."/>
            <person name="Chapman M.H."/>
            <person name="Huynh S."/>
            <person name="Bono J.L."/>
            <person name="Parker C.T."/>
            <person name="Strachan N.J.C."/>
            <person name="Forbes K.J."/>
        </authorList>
    </citation>
    <scope>NUCLEOTIDE SEQUENCE [LARGE SCALE GENOMIC DNA]</scope>
    <source>
        <strain evidence="16">NCTC 13004</strain>
    </source>
</reference>
<dbReference type="Gene3D" id="3.40.50.300">
    <property type="entry name" value="P-loop containing nucleotide triphosphate hydrolases"/>
    <property type="match status" value="1"/>
</dbReference>
<evidence type="ECO:0000256" key="3">
    <source>
        <dbReference type="ARBA" id="ARBA00022475"/>
    </source>
</evidence>
<organism evidence="15 16">
    <name type="scientific">Campylobacter lanienae NCTC 13004</name>
    <dbReference type="NCBI Taxonomy" id="1031753"/>
    <lineage>
        <taxon>Bacteria</taxon>
        <taxon>Pseudomonadati</taxon>
        <taxon>Campylobacterota</taxon>
        <taxon>Epsilonproteobacteria</taxon>
        <taxon>Campylobacterales</taxon>
        <taxon>Campylobacteraceae</taxon>
        <taxon>Campylobacter</taxon>
    </lineage>
</organism>
<dbReference type="InterPro" id="IPR003838">
    <property type="entry name" value="ABC3_permease_C"/>
</dbReference>
<dbReference type="GeneID" id="46921390"/>
<keyword evidence="10 13" id="KW-0472">Membrane</keyword>
<keyword evidence="6" id="KW-0547">Nucleotide-binding</keyword>
<dbReference type="SUPFAM" id="SSF52540">
    <property type="entry name" value="P-loop containing nucleoside triphosphate hydrolases"/>
    <property type="match status" value="1"/>
</dbReference>
<feature type="transmembrane region" description="Helical" evidence="13">
    <location>
        <begin position="268"/>
        <end position="288"/>
    </location>
</feature>
<dbReference type="InterPro" id="IPR017871">
    <property type="entry name" value="ABC_transporter-like_CS"/>
</dbReference>
<dbReference type="EMBL" id="CP015578">
    <property type="protein sequence ID" value="ARQ97663.1"/>
    <property type="molecule type" value="Genomic_DNA"/>
</dbReference>
<keyword evidence="8" id="KW-1278">Translocase</keyword>
<feature type="transmembrane region" description="Helical" evidence="13">
    <location>
        <begin position="562"/>
        <end position="588"/>
    </location>
</feature>
<keyword evidence="9 13" id="KW-1133">Transmembrane helix</keyword>
<protein>
    <recommendedName>
        <fullName evidence="12">Pyoverdine export ATP-binding/permease protein PvdT</fullName>
    </recommendedName>
</protein>
<dbReference type="PROSITE" id="PS50893">
    <property type="entry name" value="ABC_TRANSPORTER_2"/>
    <property type="match status" value="1"/>
</dbReference>
<reference evidence="16" key="1">
    <citation type="journal article" date="2017" name="Genome Biol. Evol.">
        <title>Comparative Genomic Analysis Identifies a Campylobacter Clade Deficient in Selenium Metabolism.</title>
        <authorList>
            <person name="Miller W.G."/>
            <person name="Yee E."/>
            <person name="Lopes B.S."/>
            <person name="Chapman M.H."/>
            <person name="Huynh S."/>
            <person name="Bono J.L."/>
            <person name="Parker C.T."/>
            <person name="Strachan N.J.C."/>
            <person name="Forbes K.J."/>
        </authorList>
    </citation>
    <scope>NUCLEOTIDE SEQUENCE [LARGE SCALE GENOMIC DNA]</scope>
    <source>
        <strain evidence="16">NCTC 13004</strain>
    </source>
</reference>
<dbReference type="GO" id="GO:0098796">
    <property type="term" value="C:membrane protein complex"/>
    <property type="evidence" value="ECO:0007669"/>
    <property type="project" value="UniProtKB-ARBA"/>
</dbReference>
<name>A0A1X9SN28_9BACT</name>
<dbReference type="InterPro" id="IPR050250">
    <property type="entry name" value="Macrolide_Exporter_MacB"/>
</dbReference>
<feature type="domain" description="ABC transporter" evidence="14">
    <location>
        <begin position="2"/>
        <end position="240"/>
    </location>
</feature>
<evidence type="ECO:0000313" key="16">
    <source>
        <dbReference type="Proteomes" id="UP000202031"/>
    </source>
</evidence>
<keyword evidence="2" id="KW-0813">Transport</keyword>
<dbReference type="Proteomes" id="UP000202031">
    <property type="component" value="Chromosome"/>
</dbReference>
<keyword evidence="4" id="KW-0997">Cell inner membrane</keyword>
<dbReference type="GO" id="GO:0005524">
    <property type="term" value="F:ATP binding"/>
    <property type="evidence" value="ECO:0007669"/>
    <property type="project" value="UniProtKB-KW"/>
</dbReference>
<dbReference type="FunFam" id="3.40.50.300:FF:000032">
    <property type="entry name" value="Export ABC transporter ATP-binding protein"/>
    <property type="match status" value="1"/>
</dbReference>
<dbReference type="InterPro" id="IPR027417">
    <property type="entry name" value="P-loop_NTPase"/>
</dbReference>
<evidence type="ECO:0000256" key="10">
    <source>
        <dbReference type="ARBA" id="ARBA00023136"/>
    </source>
</evidence>
<dbReference type="PANTHER" id="PTHR30572">
    <property type="entry name" value="MEMBRANE COMPONENT OF TRANSPORTER-RELATED"/>
    <property type="match status" value="1"/>
</dbReference>
<evidence type="ECO:0000256" key="5">
    <source>
        <dbReference type="ARBA" id="ARBA00022692"/>
    </source>
</evidence>
<comment type="subcellular location">
    <subcellularLocation>
        <location evidence="1">Cell inner membrane</location>
        <topology evidence="1">Multi-pass membrane protein</topology>
    </subcellularLocation>
</comment>
<evidence type="ECO:0000256" key="2">
    <source>
        <dbReference type="ARBA" id="ARBA00022448"/>
    </source>
</evidence>
<dbReference type="AlphaFoldDB" id="A0A1X9SN28"/>
<accession>A0A1X9SN28</accession>
<dbReference type="KEGG" id="clx:CLAN_0918"/>
<keyword evidence="5 13" id="KW-0812">Transmembrane</keyword>
<dbReference type="InterPro" id="IPR017911">
    <property type="entry name" value="MacB-like_ATP-bd"/>
</dbReference>
<evidence type="ECO:0000256" key="6">
    <source>
        <dbReference type="ARBA" id="ARBA00022741"/>
    </source>
</evidence>
<evidence type="ECO:0000259" key="14">
    <source>
        <dbReference type="PROSITE" id="PS50893"/>
    </source>
</evidence>
<proteinExistence type="inferred from homology"/>
<dbReference type="Pfam" id="PF02687">
    <property type="entry name" value="FtsX"/>
    <property type="match status" value="1"/>
</dbReference>
<evidence type="ECO:0000256" key="8">
    <source>
        <dbReference type="ARBA" id="ARBA00022967"/>
    </source>
</evidence>
<dbReference type="GO" id="GO:0016887">
    <property type="term" value="F:ATP hydrolysis activity"/>
    <property type="evidence" value="ECO:0007669"/>
    <property type="project" value="InterPro"/>
</dbReference>
<dbReference type="SMART" id="SM00382">
    <property type="entry name" value="AAA"/>
    <property type="match status" value="1"/>
</dbReference>
<feature type="transmembrane region" description="Helical" evidence="13">
    <location>
        <begin position="600"/>
        <end position="624"/>
    </location>
</feature>
<dbReference type="RefSeq" id="WP_096014519.1">
    <property type="nucleotide sequence ID" value="NZ_CP015578.1"/>
</dbReference>
<dbReference type="GO" id="GO:0005886">
    <property type="term" value="C:plasma membrane"/>
    <property type="evidence" value="ECO:0007669"/>
    <property type="project" value="UniProtKB-SubCell"/>
</dbReference>
<dbReference type="InterPro" id="IPR025857">
    <property type="entry name" value="MacB_PCD"/>
</dbReference>
<sequence length="641" mass="69772">MIRLDNIRKSFRVGDTQTEVLKGINLEIKKGEFVAIIGQSGSGKSTLMNILGCLDTPTSGKYELDGKDISKFNKDELSYLRLKKFGFIFQRYNLLSSNDSKNNVALPGIYAGMDRDERLARAKELLSKLGLESKFDTMPNHLSGGQQQRVSIARALMNGGEILLCDEPTGALDSASGVMVMEILKDLHKDGHTIIIVTHDKDIASWANRIIEIKDGNIINDIVKSDERYTKNPENIAIKSNFKAFKDRFIESFVMSVSAIKSHKLRSFLTMLGIIIGIASVICVVALAKGSEQKILANINSMGTNTITLMLGKNFGDRNAKKLKDFSIESYKMLESLSFIDYATPRINSSGLLTYGNKNVDASLRSGSENLLSVSGVSIISGRDFDADDLRFSRSNIIIDNLAQKELFDGVDPIGKTIIFNKQPFTIIGVGYKDSGSFGADNITVYLPYTTAANKLTGVQNIRSIIVKINDQINAQVAESGIIEAMSSIRGGKDFFTVNSDTIMQTVQSTVNTMGLLISGIAFISLMVGGIGVMNIMLVSVFERTKEIGIRMAIGAKSRDILLQFLIEAILLCAIGGVIGVGLAYLVGTIVNALSSEFSMIFSFASIIIAICVSSLIGIIFGYIPAQNASKLNPIDALLRD</sequence>
<evidence type="ECO:0000256" key="4">
    <source>
        <dbReference type="ARBA" id="ARBA00022519"/>
    </source>
</evidence>
<evidence type="ECO:0000256" key="11">
    <source>
        <dbReference type="ARBA" id="ARBA00038388"/>
    </source>
</evidence>
<evidence type="ECO:0000313" key="15">
    <source>
        <dbReference type="EMBL" id="ARQ97663.1"/>
    </source>
</evidence>